<comment type="caution">
    <text evidence="1">The sequence shown here is derived from an EMBL/GenBank/DDBJ whole genome shotgun (WGS) entry which is preliminary data.</text>
</comment>
<organism evidence="1 2">
    <name type="scientific">Patagioenas fasciata monilis</name>
    <dbReference type="NCBI Taxonomy" id="372326"/>
    <lineage>
        <taxon>Eukaryota</taxon>
        <taxon>Metazoa</taxon>
        <taxon>Chordata</taxon>
        <taxon>Craniata</taxon>
        <taxon>Vertebrata</taxon>
        <taxon>Euteleostomi</taxon>
        <taxon>Archelosauria</taxon>
        <taxon>Archosauria</taxon>
        <taxon>Dinosauria</taxon>
        <taxon>Saurischia</taxon>
        <taxon>Theropoda</taxon>
        <taxon>Coelurosauria</taxon>
        <taxon>Aves</taxon>
        <taxon>Neognathae</taxon>
        <taxon>Neoaves</taxon>
        <taxon>Columbimorphae</taxon>
        <taxon>Columbiformes</taxon>
        <taxon>Columbidae</taxon>
        <taxon>Patagioenas</taxon>
    </lineage>
</organism>
<evidence type="ECO:0000313" key="1">
    <source>
        <dbReference type="EMBL" id="OPJ68709.1"/>
    </source>
</evidence>
<name>A0A1V4J9F1_PATFA</name>
<sequence>MIATSNSLNKARVSPSCIHAFSLPANRLKNRVSTKNPLELTRARSKHCPIWHKNLQFAVGNQIFFFPGADILQSSSTKWPTRELSLLSKLARYIYEPASVNKEGKLHLSSST</sequence>
<protein>
    <submittedName>
        <fullName evidence="1">Uncharacterized protein</fullName>
    </submittedName>
</protein>
<dbReference type="AlphaFoldDB" id="A0A1V4J9F1"/>
<gene>
    <name evidence="1" type="ORF">AV530_012813</name>
</gene>
<keyword evidence="2" id="KW-1185">Reference proteome</keyword>
<reference evidence="1 2" key="1">
    <citation type="submission" date="2016-02" db="EMBL/GenBank/DDBJ databases">
        <title>Band-tailed pigeon sequencing and assembly.</title>
        <authorList>
            <person name="Soares A.E."/>
            <person name="Novak B.J."/>
            <person name="Rice E.S."/>
            <person name="O'Connell B."/>
            <person name="Chang D."/>
            <person name="Weber S."/>
            <person name="Shapiro B."/>
        </authorList>
    </citation>
    <scope>NUCLEOTIDE SEQUENCE [LARGE SCALE GENOMIC DNA]</scope>
    <source>
        <strain evidence="1">BTP2013</strain>
        <tissue evidence="1">Blood</tissue>
    </source>
</reference>
<dbReference type="EMBL" id="LSYS01008398">
    <property type="protein sequence ID" value="OPJ68709.1"/>
    <property type="molecule type" value="Genomic_DNA"/>
</dbReference>
<accession>A0A1V4J9F1</accession>
<evidence type="ECO:0000313" key="2">
    <source>
        <dbReference type="Proteomes" id="UP000190648"/>
    </source>
</evidence>
<dbReference type="Proteomes" id="UP000190648">
    <property type="component" value="Unassembled WGS sequence"/>
</dbReference>
<proteinExistence type="predicted"/>